<proteinExistence type="predicted"/>
<dbReference type="InterPro" id="IPR019253">
    <property type="entry name" value="DUF2244_TM"/>
</dbReference>
<reference evidence="3" key="1">
    <citation type="submission" date="2018-05" db="EMBL/GenBank/DDBJ databases">
        <authorList>
            <person name="Li X."/>
        </authorList>
    </citation>
    <scope>NUCLEOTIDE SEQUENCE [LARGE SCALE GENOMIC DNA]</scope>
    <source>
        <strain evidence="3">LX32</strain>
    </source>
</reference>
<protein>
    <recommendedName>
        <fullName evidence="4">DUF2244 domain-containing protein</fullName>
    </recommendedName>
</protein>
<keyword evidence="1" id="KW-0472">Membrane</keyword>
<name>A0A328AFR7_9CAUL</name>
<organism evidence="2 3">
    <name type="scientific">Phenylobacterium soli</name>
    <dbReference type="NCBI Taxonomy" id="2170551"/>
    <lineage>
        <taxon>Bacteria</taxon>
        <taxon>Pseudomonadati</taxon>
        <taxon>Pseudomonadota</taxon>
        <taxon>Alphaproteobacteria</taxon>
        <taxon>Caulobacterales</taxon>
        <taxon>Caulobacteraceae</taxon>
        <taxon>Phenylobacterium</taxon>
    </lineage>
</organism>
<accession>A0A328AFR7</accession>
<feature type="transmembrane region" description="Helical" evidence="1">
    <location>
        <begin position="47"/>
        <end position="67"/>
    </location>
</feature>
<evidence type="ECO:0000256" key="1">
    <source>
        <dbReference type="SAM" id="Phobius"/>
    </source>
</evidence>
<gene>
    <name evidence="2" type="ORF">DJ017_03145</name>
</gene>
<dbReference type="PIRSF" id="PIRSF032162">
    <property type="entry name" value="UCP032162_imp"/>
    <property type="match status" value="1"/>
</dbReference>
<evidence type="ECO:0008006" key="4">
    <source>
        <dbReference type="Google" id="ProtNLM"/>
    </source>
</evidence>
<dbReference type="EMBL" id="QFYQ01000001">
    <property type="protein sequence ID" value="RAK53592.1"/>
    <property type="molecule type" value="Genomic_DNA"/>
</dbReference>
<keyword evidence="1" id="KW-0812">Transmembrane</keyword>
<feature type="transmembrane region" description="Helical" evidence="1">
    <location>
        <begin position="21"/>
        <end position="41"/>
    </location>
</feature>
<keyword evidence="3" id="KW-1185">Reference proteome</keyword>
<sequence>MHGPLYMDAEIRPNRSLTERGFIVLISVVTAANVASAAVFVSMGATFVPVFLGFDVLAVIVAFWASFRSARRIERVQVSSREVRVVQQTPRDTRLVWESPTAFTRVRVETDDGRAVGVKLLLSGREMDVAAALSPRERAQFAEALERAIWRARRERG</sequence>
<keyword evidence="1" id="KW-1133">Transmembrane helix</keyword>
<evidence type="ECO:0000313" key="2">
    <source>
        <dbReference type="EMBL" id="RAK53592.1"/>
    </source>
</evidence>
<dbReference type="AlphaFoldDB" id="A0A328AFR7"/>
<evidence type="ECO:0000313" key="3">
    <source>
        <dbReference type="Proteomes" id="UP000249254"/>
    </source>
</evidence>
<dbReference type="InterPro" id="IPR016990">
    <property type="entry name" value="UCP032162_TM"/>
</dbReference>
<dbReference type="Proteomes" id="UP000249254">
    <property type="component" value="Unassembled WGS sequence"/>
</dbReference>
<dbReference type="Pfam" id="PF10003">
    <property type="entry name" value="DUF2244"/>
    <property type="match status" value="1"/>
</dbReference>
<dbReference type="OrthoDB" id="9808190at2"/>
<comment type="caution">
    <text evidence="2">The sequence shown here is derived from an EMBL/GenBank/DDBJ whole genome shotgun (WGS) entry which is preliminary data.</text>
</comment>
<dbReference type="RefSeq" id="WP_111527344.1">
    <property type="nucleotide sequence ID" value="NZ_JBHRSG010000005.1"/>
</dbReference>